<feature type="chain" id="PRO_5039985482" description="RxLR effector protein" evidence="1">
    <location>
        <begin position="21"/>
        <end position="49"/>
    </location>
</feature>
<comment type="caution">
    <text evidence="3">The sequence shown here is derived from an EMBL/GenBank/DDBJ whole genome shotgun (WGS) entry which is preliminary data.</text>
</comment>
<accession>A0A329RPS0</accession>
<keyword evidence="4" id="KW-1185">Reference proteome</keyword>
<feature type="signal peptide" evidence="1">
    <location>
        <begin position="1"/>
        <end position="20"/>
    </location>
</feature>
<name>A0A329RPS0_9STRA</name>
<evidence type="ECO:0000313" key="3">
    <source>
        <dbReference type="EMBL" id="RAW26707.1"/>
    </source>
</evidence>
<protein>
    <recommendedName>
        <fullName evidence="5">RxLR effector protein</fullName>
    </recommendedName>
</protein>
<gene>
    <name evidence="3" type="ORF">PC110_g16890</name>
    <name evidence="2" type="ORF">PC117_g17141</name>
</gene>
<organism evidence="3 4">
    <name type="scientific">Phytophthora cactorum</name>
    <dbReference type="NCBI Taxonomy" id="29920"/>
    <lineage>
        <taxon>Eukaryota</taxon>
        <taxon>Sar</taxon>
        <taxon>Stramenopiles</taxon>
        <taxon>Oomycota</taxon>
        <taxon>Peronosporomycetes</taxon>
        <taxon>Peronosporales</taxon>
        <taxon>Peronosporaceae</taxon>
        <taxon>Phytophthora</taxon>
    </lineage>
</organism>
<dbReference type="AlphaFoldDB" id="A0A329RPS0"/>
<dbReference type="Proteomes" id="UP000736787">
    <property type="component" value="Unassembled WGS sequence"/>
</dbReference>
<dbReference type="Proteomes" id="UP000251314">
    <property type="component" value="Unassembled WGS sequence"/>
</dbReference>
<dbReference type="EMBL" id="MJFZ01000624">
    <property type="protein sequence ID" value="RAW26707.1"/>
    <property type="molecule type" value="Genomic_DNA"/>
</dbReference>
<dbReference type="VEuPathDB" id="FungiDB:PC110_g16890"/>
<reference evidence="2" key="2">
    <citation type="submission" date="2018-10" db="EMBL/GenBank/DDBJ databases">
        <title>Effector identification in a new, highly contiguous assembly of the strawberry crown rot pathogen Phytophthora cactorum.</title>
        <authorList>
            <person name="Armitage A.D."/>
            <person name="Nellist C.F."/>
            <person name="Bates H."/>
            <person name="Vickerstaff R.J."/>
            <person name="Harrison R.J."/>
        </authorList>
    </citation>
    <scope>NUCLEOTIDE SEQUENCE</scope>
    <source>
        <strain evidence="2">4040</strain>
    </source>
</reference>
<proteinExistence type="predicted"/>
<evidence type="ECO:0000313" key="2">
    <source>
        <dbReference type="EMBL" id="KAG2918217.1"/>
    </source>
</evidence>
<dbReference type="EMBL" id="RCMK01000634">
    <property type="protein sequence ID" value="KAG2918217.1"/>
    <property type="molecule type" value="Genomic_DNA"/>
</dbReference>
<evidence type="ECO:0000313" key="4">
    <source>
        <dbReference type="Proteomes" id="UP000251314"/>
    </source>
</evidence>
<keyword evidence="1" id="KW-0732">Signal</keyword>
<reference evidence="3 4" key="1">
    <citation type="submission" date="2018-01" db="EMBL/GenBank/DDBJ databases">
        <title>Draft genome of the strawberry crown rot pathogen Phytophthora cactorum.</title>
        <authorList>
            <person name="Armitage A.D."/>
            <person name="Lysoe E."/>
            <person name="Nellist C.F."/>
            <person name="Harrison R.J."/>
            <person name="Brurberg M.B."/>
        </authorList>
    </citation>
    <scope>NUCLEOTIDE SEQUENCE [LARGE SCALE GENOMIC DNA]</scope>
    <source>
        <strain evidence="3 4">10300</strain>
    </source>
</reference>
<sequence>MKFTALAVTTLVAVAGVASANDYQPALRALAVPEPAAPNAVAPAAEHNA</sequence>
<evidence type="ECO:0000256" key="1">
    <source>
        <dbReference type="SAM" id="SignalP"/>
    </source>
</evidence>
<evidence type="ECO:0008006" key="5">
    <source>
        <dbReference type="Google" id="ProtNLM"/>
    </source>
</evidence>